<evidence type="ECO:0000313" key="1">
    <source>
        <dbReference type="EMBL" id="GBM23944.1"/>
    </source>
</evidence>
<dbReference type="EMBL" id="BGPR01000507">
    <property type="protein sequence ID" value="GBM23944.1"/>
    <property type="molecule type" value="Genomic_DNA"/>
</dbReference>
<accession>A0A4Y2E7W4</accession>
<dbReference type="AlphaFoldDB" id="A0A4Y2E7W4"/>
<keyword evidence="2" id="KW-1185">Reference proteome</keyword>
<evidence type="ECO:0000313" key="2">
    <source>
        <dbReference type="Proteomes" id="UP000499080"/>
    </source>
</evidence>
<dbReference type="Proteomes" id="UP000499080">
    <property type="component" value="Unassembled WGS sequence"/>
</dbReference>
<gene>
    <name evidence="1" type="ORF">AVEN_198184_1</name>
</gene>
<comment type="caution">
    <text evidence="1">The sequence shown here is derived from an EMBL/GenBank/DDBJ whole genome shotgun (WGS) entry which is preliminary data.</text>
</comment>
<name>A0A4Y2E7W4_ARAVE</name>
<sequence>MRLGSVFDHPLFGGSNYDGNKSQTTERRNVGLGYRTILFACFREAYYRERVLFFSPTLPGGPNCLLFKGQLAIGQAGNLANPPLPPYRQIVPHRQANSNAIPA</sequence>
<protein>
    <submittedName>
        <fullName evidence="1">Uncharacterized protein</fullName>
    </submittedName>
</protein>
<reference evidence="1 2" key="1">
    <citation type="journal article" date="2019" name="Sci. Rep.">
        <title>Orb-weaving spider Araneus ventricosus genome elucidates the spidroin gene catalogue.</title>
        <authorList>
            <person name="Kono N."/>
            <person name="Nakamura H."/>
            <person name="Ohtoshi R."/>
            <person name="Moran D.A.P."/>
            <person name="Shinohara A."/>
            <person name="Yoshida Y."/>
            <person name="Fujiwara M."/>
            <person name="Mori M."/>
            <person name="Tomita M."/>
            <person name="Arakawa K."/>
        </authorList>
    </citation>
    <scope>NUCLEOTIDE SEQUENCE [LARGE SCALE GENOMIC DNA]</scope>
</reference>
<proteinExistence type="predicted"/>
<organism evidence="1 2">
    <name type="scientific">Araneus ventricosus</name>
    <name type="common">Orbweaver spider</name>
    <name type="synonym">Epeira ventricosa</name>
    <dbReference type="NCBI Taxonomy" id="182803"/>
    <lineage>
        <taxon>Eukaryota</taxon>
        <taxon>Metazoa</taxon>
        <taxon>Ecdysozoa</taxon>
        <taxon>Arthropoda</taxon>
        <taxon>Chelicerata</taxon>
        <taxon>Arachnida</taxon>
        <taxon>Araneae</taxon>
        <taxon>Araneomorphae</taxon>
        <taxon>Entelegynae</taxon>
        <taxon>Araneoidea</taxon>
        <taxon>Araneidae</taxon>
        <taxon>Araneus</taxon>
    </lineage>
</organism>